<evidence type="ECO:0000313" key="3">
    <source>
        <dbReference type="Proteomes" id="UP001162483"/>
    </source>
</evidence>
<reference evidence="2" key="1">
    <citation type="submission" date="2023-05" db="EMBL/GenBank/DDBJ databases">
        <authorList>
            <person name="Stuckert A."/>
        </authorList>
    </citation>
    <scope>NUCLEOTIDE SEQUENCE</scope>
</reference>
<name>A0ABN9GDY7_9NEOB</name>
<feature type="compositionally biased region" description="Basic and acidic residues" evidence="1">
    <location>
        <begin position="13"/>
        <end position="26"/>
    </location>
</feature>
<evidence type="ECO:0000256" key="1">
    <source>
        <dbReference type="SAM" id="MobiDB-lite"/>
    </source>
</evidence>
<evidence type="ECO:0000313" key="2">
    <source>
        <dbReference type="EMBL" id="CAI9607022.1"/>
    </source>
</evidence>
<feature type="compositionally biased region" description="Basic residues" evidence="1">
    <location>
        <begin position="27"/>
        <end position="36"/>
    </location>
</feature>
<feature type="region of interest" description="Disordered" evidence="1">
    <location>
        <begin position="1"/>
        <end position="36"/>
    </location>
</feature>
<dbReference type="Proteomes" id="UP001162483">
    <property type="component" value="Unassembled WGS sequence"/>
</dbReference>
<protein>
    <submittedName>
        <fullName evidence="2">Uncharacterized protein</fullName>
    </submittedName>
</protein>
<gene>
    <name evidence="2" type="ORF">SPARVUS_LOCUS13869627</name>
</gene>
<comment type="caution">
    <text evidence="2">The sequence shown here is derived from an EMBL/GenBank/DDBJ whole genome shotgun (WGS) entry which is preliminary data.</text>
</comment>
<sequence>MSGTHGKVPVSSFDRELSRSSVDRRGHMSLKHRPSRLLKLLKGREWRQR</sequence>
<keyword evidence="3" id="KW-1185">Reference proteome</keyword>
<organism evidence="2 3">
    <name type="scientific">Staurois parvus</name>
    <dbReference type="NCBI Taxonomy" id="386267"/>
    <lineage>
        <taxon>Eukaryota</taxon>
        <taxon>Metazoa</taxon>
        <taxon>Chordata</taxon>
        <taxon>Craniata</taxon>
        <taxon>Vertebrata</taxon>
        <taxon>Euteleostomi</taxon>
        <taxon>Amphibia</taxon>
        <taxon>Batrachia</taxon>
        <taxon>Anura</taxon>
        <taxon>Neobatrachia</taxon>
        <taxon>Ranoidea</taxon>
        <taxon>Ranidae</taxon>
        <taxon>Staurois</taxon>
    </lineage>
</organism>
<accession>A0ABN9GDY7</accession>
<proteinExistence type="predicted"/>
<dbReference type="EMBL" id="CATNWA010018383">
    <property type="protein sequence ID" value="CAI9607022.1"/>
    <property type="molecule type" value="Genomic_DNA"/>
</dbReference>